<gene>
    <name evidence="4" type="ORF">ET33_30960</name>
</gene>
<dbReference type="InterPro" id="IPR050179">
    <property type="entry name" value="Trans_hexapeptide_repeat"/>
</dbReference>
<feature type="site" description="Increases basicity of active site His" evidence="1">
    <location>
        <position position="135"/>
    </location>
</feature>
<comment type="caution">
    <text evidence="4">The sequence shown here is derived from an EMBL/GenBank/DDBJ whole genome shotgun (WGS) entry which is preliminary data.</text>
</comment>
<proteinExistence type="predicted"/>
<evidence type="ECO:0000313" key="5">
    <source>
        <dbReference type="Proteomes" id="UP000028123"/>
    </source>
</evidence>
<dbReference type="EMBL" id="JNVM01000006">
    <property type="protein sequence ID" value="KEQ26296.1"/>
    <property type="molecule type" value="Genomic_DNA"/>
</dbReference>
<dbReference type="AlphaFoldDB" id="A0A081P6H3"/>
<dbReference type="eggNOG" id="COG0110">
    <property type="taxonomic scope" value="Bacteria"/>
</dbReference>
<dbReference type="PANTHER" id="PTHR43300">
    <property type="entry name" value="ACETYLTRANSFERASE"/>
    <property type="match status" value="1"/>
</dbReference>
<dbReference type="InterPro" id="IPR041561">
    <property type="entry name" value="PglD_N"/>
</dbReference>
<sequence>MIGIVGAGGHAKVIADIVSCGEREEPIAYFSAGLPPAWAVRAAHYHDNEEQLLALRASVKGWHVAIGNPVVRKRKLEWLLACGFPVIQAVHEQSVRAESSVLGEGAGVMAGAVINPYAAVGRGCIVNTSSSVDHDCRIGPYVNIGPGCRLAGGVKVGELSELGAGVIVIPGMTIGKRCVIGAGAVVIDHIPDHSVAVGVPARVIKRSSN</sequence>
<accession>A0A081P6H3</accession>
<evidence type="ECO:0000256" key="2">
    <source>
        <dbReference type="PIRSR" id="PIRSR620019-2"/>
    </source>
</evidence>
<dbReference type="Pfam" id="PF00132">
    <property type="entry name" value="Hexapep"/>
    <property type="match status" value="1"/>
</dbReference>
<evidence type="ECO:0000256" key="1">
    <source>
        <dbReference type="PIRSR" id="PIRSR620019-1"/>
    </source>
</evidence>
<name>A0A081P6H3_9BACL</name>
<dbReference type="SUPFAM" id="SSF51161">
    <property type="entry name" value="Trimeric LpxA-like enzymes"/>
    <property type="match status" value="1"/>
</dbReference>
<feature type="binding site" evidence="2">
    <location>
        <position position="67"/>
    </location>
    <ligand>
        <name>substrate</name>
    </ligand>
</feature>
<evidence type="ECO:0000313" key="4">
    <source>
        <dbReference type="EMBL" id="KEQ26296.1"/>
    </source>
</evidence>
<organism evidence="4 5">
    <name type="scientific">Paenibacillus tyrfis</name>
    <dbReference type="NCBI Taxonomy" id="1501230"/>
    <lineage>
        <taxon>Bacteria</taxon>
        <taxon>Bacillati</taxon>
        <taxon>Bacillota</taxon>
        <taxon>Bacilli</taxon>
        <taxon>Bacillales</taxon>
        <taxon>Paenibacillaceae</taxon>
        <taxon>Paenibacillus</taxon>
    </lineage>
</organism>
<dbReference type="InterPro" id="IPR011004">
    <property type="entry name" value="Trimer_LpxA-like_sf"/>
</dbReference>
<feature type="domain" description="PglD N-terminal" evidence="3">
    <location>
        <begin position="2"/>
        <end position="78"/>
    </location>
</feature>
<dbReference type="Gene3D" id="2.160.10.10">
    <property type="entry name" value="Hexapeptide repeat proteins"/>
    <property type="match status" value="1"/>
</dbReference>
<dbReference type="GO" id="GO:0016740">
    <property type="term" value="F:transferase activity"/>
    <property type="evidence" value="ECO:0007669"/>
    <property type="project" value="UniProtKB-KW"/>
</dbReference>
<feature type="active site" description="Proton acceptor" evidence="1">
    <location>
        <position position="134"/>
    </location>
</feature>
<dbReference type="Pfam" id="PF17836">
    <property type="entry name" value="PglD_N"/>
    <property type="match status" value="1"/>
</dbReference>
<evidence type="ECO:0000259" key="3">
    <source>
        <dbReference type="Pfam" id="PF17836"/>
    </source>
</evidence>
<dbReference type="NCBIfam" id="TIGR03570">
    <property type="entry name" value="NeuD_NnaD"/>
    <property type="match status" value="1"/>
</dbReference>
<dbReference type="InterPro" id="IPR020019">
    <property type="entry name" value="AcTrfase_PglD-like"/>
</dbReference>
<reference evidence="4 5" key="1">
    <citation type="submission" date="2014-06" db="EMBL/GenBank/DDBJ databases">
        <title>Draft genome sequence of Paenibacillus sp. MSt1.</title>
        <authorList>
            <person name="Aw Y.K."/>
            <person name="Ong K.S."/>
            <person name="Gan H.M."/>
            <person name="Lee S.M."/>
        </authorList>
    </citation>
    <scope>NUCLEOTIDE SEQUENCE [LARGE SCALE GENOMIC DNA]</scope>
    <source>
        <strain evidence="4 5">MSt1</strain>
    </source>
</reference>
<dbReference type="RefSeq" id="WP_036678601.1">
    <property type="nucleotide sequence ID" value="NZ_JNVM01000006.1"/>
</dbReference>
<keyword evidence="5" id="KW-1185">Reference proteome</keyword>
<dbReference type="Gene3D" id="3.40.50.20">
    <property type="match status" value="1"/>
</dbReference>
<keyword evidence="4" id="KW-0808">Transferase</keyword>
<dbReference type="CDD" id="cd03360">
    <property type="entry name" value="LbH_AT_putative"/>
    <property type="match status" value="1"/>
</dbReference>
<dbReference type="PANTHER" id="PTHR43300:SF7">
    <property type="entry name" value="UDP-N-ACETYLBACILLOSAMINE N-ACETYLTRANSFERASE"/>
    <property type="match status" value="1"/>
</dbReference>
<protein>
    <submittedName>
        <fullName evidence="4">Transferase</fullName>
    </submittedName>
</protein>
<dbReference type="OrthoDB" id="9794407at2"/>
<dbReference type="Proteomes" id="UP000028123">
    <property type="component" value="Unassembled WGS sequence"/>
</dbReference>
<dbReference type="InterPro" id="IPR001451">
    <property type="entry name" value="Hexapep"/>
</dbReference>